<dbReference type="Bgee" id="ENSELUG00000034293">
    <property type="expression patterns" value="Expressed in liver and 14 other cell types or tissues"/>
</dbReference>
<accession>A0A6Q2Y3Y2</accession>
<reference evidence="2" key="1">
    <citation type="journal article" date="2014" name="PLoS ONE">
        <title>The genome and linkage map of the northern pike (Esox lucius): conserved synteny revealed between the salmonid sister group and the Neoteleostei.</title>
        <authorList>
            <person name="Rondeau E.B."/>
            <person name="Minkley D.R."/>
            <person name="Leong J.S."/>
            <person name="Messmer A.M."/>
            <person name="Jantzen J.R."/>
            <person name="von Schalburg K.R."/>
            <person name="Lemon C."/>
            <person name="Bird N.H."/>
            <person name="Koop B.F."/>
        </authorList>
    </citation>
    <scope>NUCLEOTIDE SEQUENCE</scope>
</reference>
<evidence type="ECO:0000313" key="2">
    <source>
        <dbReference type="Proteomes" id="UP000265140"/>
    </source>
</evidence>
<reference evidence="1" key="4">
    <citation type="submission" date="2025-09" db="UniProtKB">
        <authorList>
            <consortium name="Ensembl"/>
        </authorList>
    </citation>
    <scope>IDENTIFICATION</scope>
</reference>
<keyword evidence="2" id="KW-1185">Reference proteome</keyword>
<proteinExistence type="predicted"/>
<name>A0A6Q2Y3Y2_ESOLU</name>
<evidence type="ECO:0000313" key="1">
    <source>
        <dbReference type="Ensembl" id="ENSELUP00000060192.1"/>
    </source>
</evidence>
<dbReference type="PANTHER" id="PTHR35675">
    <property type="entry name" value="HYPOTHETICAL PROTEIN LOC100362216"/>
    <property type="match status" value="1"/>
</dbReference>
<dbReference type="GeneTree" id="ENSGT00940000174617"/>
<protein>
    <submittedName>
        <fullName evidence="1">Uncharacterized protein</fullName>
    </submittedName>
</protein>
<dbReference type="PANTHER" id="PTHR35675:SF1">
    <property type="entry name" value="RIKEN CDNA 2810459M11 GENE"/>
    <property type="match status" value="1"/>
</dbReference>
<sequence length="243" mass="26580">TMACLTDTNDTPQHPEDIEFQHILSQIGGKEKIFLVTQGNETLVSTRPKDLKLSAKPVGEDQGPPRLNGEVTMTKTSIMNSCGRKRIIDSPVIIFIFRHECFSGSGNAICLKEILKDVRARTKRASVRPALLGLVRSKGESNETRESVGLLERLLRSVFREHPPEAIWVGHFIPKSEDKMLAIKKYACKAIHSSKSSGQNTTFNFVVASLCCFSGDTGSAEEGIPLKTGVLSAEDQADSGHNS</sequence>
<dbReference type="Proteomes" id="UP000265140">
    <property type="component" value="Chromosome 8"/>
</dbReference>
<dbReference type="OMA" id="VGCFIPK"/>
<dbReference type="AlphaFoldDB" id="A0A6Q2Y3Y2"/>
<dbReference type="Ensembl" id="ENSELUT00000082613.2">
    <property type="protein sequence ID" value="ENSELUP00000060192.1"/>
    <property type="gene ID" value="ENSELUG00000034293.2"/>
</dbReference>
<reference evidence="1" key="3">
    <citation type="submission" date="2025-08" db="UniProtKB">
        <authorList>
            <consortium name="Ensembl"/>
        </authorList>
    </citation>
    <scope>IDENTIFICATION</scope>
</reference>
<reference evidence="1" key="2">
    <citation type="submission" date="2020-02" db="EMBL/GenBank/DDBJ databases">
        <title>Esox lucius (northern pike) genome, fEsoLuc1, primary haplotype.</title>
        <authorList>
            <person name="Myers G."/>
            <person name="Karagic N."/>
            <person name="Meyer A."/>
            <person name="Pippel M."/>
            <person name="Reichard M."/>
            <person name="Winkler S."/>
            <person name="Tracey A."/>
            <person name="Sims Y."/>
            <person name="Howe K."/>
            <person name="Rhie A."/>
            <person name="Formenti G."/>
            <person name="Durbin R."/>
            <person name="Fedrigo O."/>
            <person name="Jarvis E.D."/>
        </authorList>
    </citation>
    <scope>NUCLEOTIDE SEQUENCE [LARGE SCALE GENOMIC DNA]</scope>
</reference>
<organism evidence="1 2">
    <name type="scientific">Esox lucius</name>
    <name type="common">Northern pike</name>
    <dbReference type="NCBI Taxonomy" id="8010"/>
    <lineage>
        <taxon>Eukaryota</taxon>
        <taxon>Metazoa</taxon>
        <taxon>Chordata</taxon>
        <taxon>Craniata</taxon>
        <taxon>Vertebrata</taxon>
        <taxon>Euteleostomi</taxon>
        <taxon>Actinopterygii</taxon>
        <taxon>Neopterygii</taxon>
        <taxon>Teleostei</taxon>
        <taxon>Protacanthopterygii</taxon>
        <taxon>Esociformes</taxon>
        <taxon>Esocidae</taxon>
        <taxon>Esox</taxon>
    </lineage>
</organism>
<dbReference type="InParanoid" id="A0A6Q2Y3Y2"/>